<feature type="domain" description="Apple" evidence="13">
    <location>
        <begin position="489"/>
        <end position="559"/>
    </location>
</feature>
<dbReference type="Gene3D" id="3.50.4.10">
    <property type="entry name" value="Hepatocyte Growth Factor"/>
    <property type="match status" value="1"/>
</dbReference>
<dbReference type="InterPro" id="IPR003609">
    <property type="entry name" value="Pan_app"/>
</dbReference>
<evidence type="ECO:0000256" key="6">
    <source>
        <dbReference type="ARBA" id="ARBA00022801"/>
    </source>
</evidence>
<evidence type="ECO:0000256" key="2">
    <source>
        <dbReference type="ARBA" id="ARBA00011073"/>
    </source>
</evidence>
<dbReference type="VEuPathDB" id="FungiDB:H257_17194"/>
<dbReference type="Pfam" id="PF13359">
    <property type="entry name" value="DDE_Tnp_4"/>
    <property type="match status" value="1"/>
</dbReference>
<evidence type="ECO:0000259" key="13">
    <source>
        <dbReference type="SMART" id="SM00223"/>
    </source>
</evidence>
<evidence type="ECO:0000256" key="1">
    <source>
        <dbReference type="ARBA" id="ARBA00001968"/>
    </source>
</evidence>
<dbReference type="EC" id="3.4.21.62" evidence="10"/>
<dbReference type="SUPFAM" id="SSF52743">
    <property type="entry name" value="Subtilisin-like"/>
    <property type="match status" value="1"/>
</dbReference>
<feature type="region of interest" description="Disordered" evidence="12">
    <location>
        <begin position="941"/>
        <end position="962"/>
    </location>
</feature>
<dbReference type="Proteomes" id="UP000266196">
    <property type="component" value="Unassembled WGS sequence"/>
</dbReference>
<feature type="active site" description="Charge relay system" evidence="11">
    <location>
        <position position="388"/>
    </location>
</feature>
<evidence type="ECO:0000256" key="11">
    <source>
        <dbReference type="PROSITE-ProRule" id="PRU01240"/>
    </source>
</evidence>
<feature type="compositionally biased region" description="Acidic residues" evidence="12">
    <location>
        <begin position="944"/>
        <end position="954"/>
    </location>
</feature>
<dbReference type="Gene3D" id="3.40.50.200">
    <property type="entry name" value="Peptidase S8/S53 domain"/>
    <property type="match status" value="1"/>
</dbReference>
<dbReference type="GO" id="GO:0004252">
    <property type="term" value="F:serine-type endopeptidase activity"/>
    <property type="evidence" value="ECO:0007669"/>
    <property type="project" value="UniProtKB-UniRule"/>
</dbReference>
<dbReference type="InterPro" id="IPR015500">
    <property type="entry name" value="Peptidase_S8_subtilisin-rel"/>
</dbReference>
<dbReference type="CDD" id="cd01100">
    <property type="entry name" value="APPLE_Factor_XI_like"/>
    <property type="match status" value="1"/>
</dbReference>
<proteinExistence type="inferred from homology"/>
<feature type="active site" description="Charge relay system" evidence="11">
    <location>
        <position position="181"/>
    </location>
</feature>
<keyword evidence="3 11" id="KW-0645">Protease</keyword>
<evidence type="ECO:0000256" key="12">
    <source>
        <dbReference type="SAM" id="MobiDB-lite"/>
    </source>
</evidence>
<comment type="cofactor">
    <cofactor evidence="1">
        <name>a divalent metal cation</name>
        <dbReference type="ChEBI" id="CHEBI:60240"/>
    </cofactor>
</comment>
<dbReference type="InterPro" id="IPR000209">
    <property type="entry name" value="Peptidase_S8/S53_dom"/>
</dbReference>
<evidence type="ECO:0000256" key="5">
    <source>
        <dbReference type="ARBA" id="ARBA00022737"/>
    </source>
</evidence>
<dbReference type="GO" id="GO:0046872">
    <property type="term" value="F:metal ion binding"/>
    <property type="evidence" value="ECO:0007669"/>
    <property type="project" value="UniProtKB-KW"/>
</dbReference>
<keyword evidence="7 11" id="KW-0720">Serine protease</keyword>
<keyword evidence="8" id="KW-1015">Disulfide bond</keyword>
<dbReference type="AlphaFoldDB" id="A0A397FHZ3"/>
<dbReference type="InterPro" id="IPR000177">
    <property type="entry name" value="Apple"/>
</dbReference>
<dbReference type="PANTHER" id="PTHR43806">
    <property type="entry name" value="PEPTIDASE S8"/>
    <property type="match status" value="1"/>
</dbReference>
<evidence type="ECO:0000256" key="8">
    <source>
        <dbReference type="ARBA" id="ARBA00023157"/>
    </source>
</evidence>
<dbReference type="PROSITE" id="PS51892">
    <property type="entry name" value="SUBTILASE"/>
    <property type="match status" value="1"/>
</dbReference>
<sequence>MVQYRFMALAATAATAVTAKISVQVHRNLEVAKQSNVVVKFHCDEALATHRRQLKGGASRTETIESLVDSLKEHTTTSQASVKSLLANQVESTAVELATTWIDCSMYIDNAPDDLVQKIAALPEVESVYEPVDMELGETKSDDKPASAVNEVIQWGVRKIQAPALWANGIEGDGIVVANIDTGVHYTHESLESNWRREYGWFDPYNKTNQLPDDPAGHGTHVMGIMVGTKGIGVAPKAKWIACKGCKGTCNQRMVVQCAQFLLCPHDKDGNNCDSTKAPHVINGSFGKYRRNFWLEEMITKWREVGIIPVFGNGNNGREGCGFPIYPGMSPQVIAVGSTDSSDFLDIDSSLGPSVTKRSKPDISAPGVDIHSAVHSSDDGYLLGSGSSMAAPHVSGAIALYLSANKNATYDQVYKDLTKNVDTDKLTPPNKTCGGITNTQYPNNLFGHGRLNIFKAVAASIPGLTLPPPSPKDSMSAQVLNPTNELTTCGILEDNTHYVGGDFAATYQATAESCCAECKKAPGCKLFVWYSRDGGMCRLKKTQGPKVDVKGAKAGVLPAPALGPDIDEDSNSPVYDAYLQTQGAEGIMTLTNFSPSEFNLLWADVRQHIFRHWNVGSGRKCAVSARDLLLMMLASLKHCGNWDIVAQTFRTTVATFEKRVMSFIEVMHPYLLRKYVHGMASKWSMHELAANGTRFEHYPYARYATDVTFQQTNVPVGSYAEKKLYYSGKHHLYGHKVEVSVLPNGLAINCTSYHKGSVSDKAIFDDNLDFHRTNLTKHPSEMEMTDTGGHVEQWAVLVDKGYQGIQHEVRAVLPTKKPSGGFLTFDQQCTNDRIAADRVIVENYFGRLKTLWAVCGDAYRWNRKNYDVLFQTCVAITNVHIRFNPLRAEDGDATIQYVNRLNAIGLKKIKDKKKAQQKYREKRKTRLTLLLASESAISGNACDSETEIGSDSENDGGTSQLF</sequence>
<evidence type="ECO:0000256" key="10">
    <source>
        <dbReference type="ARBA" id="ARBA00023619"/>
    </source>
</evidence>
<protein>
    <recommendedName>
        <fullName evidence="10">subtilisin</fullName>
        <ecNumber evidence="10">3.4.21.62</ecNumber>
    </recommendedName>
</protein>
<comment type="similarity">
    <text evidence="2 11">Belongs to the peptidase S8 family.</text>
</comment>
<feature type="active site" description="Charge relay system" evidence="11">
    <location>
        <position position="218"/>
    </location>
</feature>
<accession>A0A397FHZ3</accession>
<evidence type="ECO:0000313" key="15">
    <source>
        <dbReference type="Proteomes" id="UP000266196"/>
    </source>
</evidence>
<comment type="caution">
    <text evidence="14">The sequence shown here is derived from an EMBL/GenBank/DDBJ whole genome shotgun (WGS) entry which is preliminary data.</text>
</comment>
<evidence type="ECO:0000256" key="7">
    <source>
        <dbReference type="ARBA" id="ARBA00022825"/>
    </source>
</evidence>
<dbReference type="GO" id="GO:0005576">
    <property type="term" value="C:extracellular region"/>
    <property type="evidence" value="ECO:0007669"/>
    <property type="project" value="InterPro"/>
</dbReference>
<evidence type="ECO:0000313" key="14">
    <source>
        <dbReference type="EMBL" id="RHZ33979.1"/>
    </source>
</evidence>
<dbReference type="Pfam" id="PF00082">
    <property type="entry name" value="Peptidase_S8"/>
    <property type="match status" value="1"/>
</dbReference>
<dbReference type="InterPro" id="IPR036852">
    <property type="entry name" value="Peptidase_S8/S53_dom_sf"/>
</dbReference>
<evidence type="ECO:0000256" key="3">
    <source>
        <dbReference type="ARBA" id="ARBA00022670"/>
    </source>
</evidence>
<dbReference type="EMBL" id="QUTE01006061">
    <property type="protein sequence ID" value="RHZ33979.1"/>
    <property type="molecule type" value="Genomic_DNA"/>
</dbReference>
<dbReference type="VEuPathDB" id="FungiDB:H257_19076"/>
<keyword evidence="6 11" id="KW-0378">Hydrolase</keyword>
<dbReference type="PRINTS" id="PR00723">
    <property type="entry name" value="SUBTILISIN"/>
</dbReference>
<evidence type="ECO:0000256" key="4">
    <source>
        <dbReference type="ARBA" id="ARBA00022723"/>
    </source>
</evidence>
<dbReference type="GO" id="GO:0006508">
    <property type="term" value="P:proteolysis"/>
    <property type="evidence" value="ECO:0007669"/>
    <property type="project" value="UniProtKB-KW"/>
</dbReference>
<dbReference type="Pfam" id="PF00024">
    <property type="entry name" value="PAN_1"/>
    <property type="match status" value="1"/>
</dbReference>
<keyword evidence="4" id="KW-0479">Metal-binding</keyword>
<name>A0A397FHZ3_APHAT</name>
<dbReference type="InterPro" id="IPR050131">
    <property type="entry name" value="Peptidase_S8_subtilisin-like"/>
</dbReference>
<dbReference type="InterPro" id="IPR027806">
    <property type="entry name" value="HARBI1_dom"/>
</dbReference>
<keyword evidence="5" id="KW-0677">Repeat</keyword>
<comment type="catalytic activity">
    <reaction evidence="9">
        <text>Hydrolysis of proteins with broad specificity for peptide bonds, and a preference for a large uncharged residue in P1. Hydrolyzes peptide amides.</text>
        <dbReference type="EC" id="3.4.21.62"/>
    </reaction>
</comment>
<organism evidence="14 15">
    <name type="scientific">Aphanomyces astaci</name>
    <name type="common">Crayfish plague agent</name>
    <dbReference type="NCBI Taxonomy" id="112090"/>
    <lineage>
        <taxon>Eukaryota</taxon>
        <taxon>Sar</taxon>
        <taxon>Stramenopiles</taxon>
        <taxon>Oomycota</taxon>
        <taxon>Saprolegniomycetes</taxon>
        <taxon>Saprolegniales</taxon>
        <taxon>Verrucalvaceae</taxon>
        <taxon>Aphanomyces</taxon>
    </lineage>
</organism>
<dbReference type="SMART" id="SM00223">
    <property type="entry name" value="APPLE"/>
    <property type="match status" value="1"/>
</dbReference>
<reference evidence="14 15" key="1">
    <citation type="submission" date="2018-08" db="EMBL/GenBank/DDBJ databases">
        <title>Aphanomyces genome sequencing and annotation.</title>
        <authorList>
            <person name="Minardi D."/>
            <person name="Oidtmann B."/>
            <person name="Van Der Giezen M."/>
            <person name="Studholme D.J."/>
        </authorList>
    </citation>
    <scope>NUCLEOTIDE SEQUENCE [LARGE SCALE GENOMIC DNA]</scope>
    <source>
        <strain evidence="14 15">197901</strain>
    </source>
</reference>
<evidence type="ECO:0000256" key="9">
    <source>
        <dbReference type="ARBA" id="ARBA00023529"/>
    </source>
</evidence>
<gene>
    <name evidence="14" type="ORF">DYB31_010903</name>
</gene>
<dbReference type="PANTHER" id="PTHR43806:SF67">
    <property type="entry name" value="EGF-LIKE DOMAIN-CONTAINING PROTEIN"/>
    <property type="match status" value="1"/>
</dbReference>